<evidence type="ECO:0000256" key="1">
    <source>
        <dbReference type="SAM" id="MobiDB-lite"/>
    </source>
</evidence>
<feature type="compositionally biased region" description="Polar residues" evidence="1">
    <location>
        <begin position="59"/>
        <end position="68"/>
    </location>
</feature>
<feature type="compositionally biased region" description="Polar residues" evidence="1">
    <location>
        <begin position="328"/>
        <end position="345"/>
    </location>
</feature>
<feature type="compositionally biased region" description="Basic residues" evidence="1">
    <location>
        <begin position="13"/>
        <end position="28"/>
    </location>
</feature>
<feature type="region of interest" description="Disordered" evidence="1">
    <location>
        <begin position="1"/>
        <end position="126"/>
    </location>
</feature>
<keyword evidence="3" id="KW-1185">Reference proteome</keyword>
<organism evidence="2 3">
    <name type="scientific">Marasmius crinis-equi</name>
    <dbReference type="NCBI Taxonomy" id="585013"/>
    <lineage>
        <taxon>Eukaryota</taxon>
        <taxon>Fungi</taxon>
        <taxon>Dikarya</taxon>
        <taxon>Basidiomycota</taxon>
        <taxon>Agaricomycotina</taxon>
        <taxon>Agaricomycetes</taxon>
        <taxon>Agaricomycetidae</taxon>
        <taxon>Agaricales</taxon>
        <taxon>Marasmiineae</taxon>
        <taxon>Marasmiaceae</taxon>
        <taxon>Marasmius</taxon>
    </lineage>
</organism>
<comment type="caution">
    <text evidence="2">The sequence shown here is derived from an EMBL/GenBank/DDBJ whole genome shotgun (WGS) entry which is preliminary data.</text>
</comment>
<feature type="compositionally biased region" description="Polar residues" evidence="1">
    <location>
        <begin position="602"/>
        <end position="614"/>
    </location>
</feature>
<feature type="compositionally biased region" description="Basic and acidic residues" evidence="1">
    <location>
        <begin position="138"/>
        <end position="180"/>
    </location>
</feature>
<proteinExistence type="predicted"/>
<gene>
    <name evidence="2" type="ORF">V5O48_002787</name>
</gene>
<protein>
    <submittedName>
        <fullName evidence="2">Uncharacterized protein</fullName>
    </submittedName>
</protein>
<feature type="region of interest" description="Disordered" evidence="1">
    <location>
        <begin position="230"/>
        <end position="262"/>
    </location>
</feature>
<dbReference type="EMBL" id="JBAHYK010000067">
    <property type="protein sequence ID" value="KAL0579225.1"/>
    <property type="molecule type" value="Genomic_DNA"/>
</dbReference>
<feature type="compositionally biased region" description="Low complexity" evidence="1">
    <location>
        <begin position="93"/>
        <end position="115"/>
    </location>
</feature>
<reference evidence="2 3" key="1">
    <citation type="submission" date="2024-02" db="EMBL/GenBank/DDBJ databases">
        <title>A draft genome for the cacao thread blight pathogen Marasmius crinis-equi.</title>
        <authorList>
            <person name="Cohen S.P."/>
            <person name="Baruah I.K."/>
            <person name="Amoako-Attah I."/>
            <person name="Bukari Y."/>
            <person name="Meinhardt L.W."/>
            <person name="Bailey B.A."/>
        </authorList>
    </citation>
    <scope>NUCLEOTIDE SEQUENCE [LARGE SCALE GENOMIC DNA]</scope>
    <source>
        <strain evidence="2 3">GH-76</strain>
    </source>
</reference>
<feature type="compositionally biased region" description="Low complexity" evidence="1">
    <location>
        <begin position="455"/>
        <end position="502"/>
    </location>
</feature>
<evidence type="ECO:0000313" key="2">
    <source>
        <dbReference type="EMBL" id="KAL0579225.1"/>
    </source>
</evidence>
<dbReference type="Proteomes" id="UP001465976">
    <property type="component" value="Unassembled WGS sequence"/>
</dbReference>
<feature type="compositionally biased region" description="Low complexity" evidence="1">
    <location>
        <begin position="629"/>
        <end position="644"/>
    </location>
</feature>
<feature type="compositionally biased region" description="Polar residues" evidence="1">
    <location>
        <begin position="304"/>
        <end position="321"/>
    </location>
</feature>
<feature type="compositionally biased region" description="Basic and acidic residues" evidence="1">
    <location>
        <begin position="196"/>
        <end position="205"/>
    </location>
</feature>
<evidence type="ECO:0000313" key="3">
    <source>
        <dbReference type="Proteomes" id="UP001465976"/>
    </source>
</evidence>
<accession>A0ABR3FUP2</accession>
<feature type="region of interest" description="Disordered" evidence="1">
    <location>
        <begin position="708"/>
        <end position="742"/>
    </location>
</feature>
<name>A0ABR3FUP2_9AGAR</name>
<feature type="region of interest" description="Disordered" evidence="1">
    <location>
        <begin position="138"/>
        <end position="211"/>
    </location>
</feature>
<feature type="region of interest" description="Disordered" evidence="1">
    <location>
        <begin position="300"/>
        <end position="525"/>
    </location>
</feature>
<feature type="region of interest" description="Disordered" evidence="1">
    <location>
        <begin position="552"/>
        <end position="675"/>
    </location>
</feature>
<feature type="compositionally biased region" description="Polar residues" evidence="1">
    <location>
        <begin position="430"/>
        <end position="454"/>
    </location>
</feature>
<sequence>MVVSDGENDIPRKGKGKKPRSLLRRKTSINRSTSPSSPPPHNTTTFKSVLVSSPLPYTPSFSPSTSMNPFEMSPATKLHSQTLLPPKHHSRLKSPSPSRGSSSRSSSQSRRVTPSKNDTTNITPAEEVMLAYKKQMEREHSIERRFQEAERKAEEARRLSDERQAAVKSLRGRELERGRSQTEMTQGGPIALARDTVPDTPHDGIDITPPSTPYYTVYRSASDYDGIGYTDGESQPVLRHRSASVTVGIPKPSDADSRGFRKSLGRKFSFKWRSSTSSKYDNVIASMPNLEAHRELHGGKLAEGSSSRQNTSPGVPNSSRSPLDKSLLQPSTPSRVPSHRPNNVGTDERTSPRPLAVMGSPTPSSPSTPSPGGSGGGGTFRNALRRLSANGLRDRYKSRSQDFSNAEYSPDTKPPPPVPALPKGVVSMMKSGSTLKPSGSGSAPQTPYTGTDYQTTYPESSPTTRRPRNSSSAPPNGPPVTSSSSSMTTRPSMSTATRSSSPDRFFGPARSSRSSLSSYGHEIPPLPTNIRLDIPSLPSHIFSPSELAAIQRPTGDGNVLDSRAYSSQRQTDEYRSDSPTIPEFSTAAAINTFAKKPATPNRRPSTSAGTSRSHASLGLPIPPRNTRRPSTSQSVKTSPVSSSPIYPKSSKAQSDDGHGSTSVHSLPPGRKSTSFIRRASKSYNASSFRDYPTSLTATEERWESLLSRSDKAGGTLHIHGTGTDRLESDSLRFSAADPDLPI</sequence>